<gene>
    <name evidence="3" type="ORF">MHI_LOCUS246714</name>
</gene>
<feature type="non-terminal residue" evidence="3">
    <location>
        <position position="123"/>
    </location>
</feature>
<evidence type="ECO:0000256" key="1">
    <source>
        <dbReference type="PROSITE-ProRule" id="PRU00042"/>
    </source>
</evidence>
<dbReference type="Proteomes" id="UP000752696">
    <property type="component" value="Unassembled WGS sequence"/>
</dbReference>
<dbReference type="InterPro" id="IPR036236">
    <property type="entry name" value="Znf_C2H2_sf"/>
</dbReference>
<evidence type="ECO:0000259" key="2">
    <source>
        <dbReference type="PROSITE" id="PS50157"/>
    </source>
</evidence>
<dbReference type="SUPFAM" id="SSF57667">
    <property type="entry name" value="beta-beta-alpha zinc fingers"/>
    <property type="match status" value="1"/>
</dbReference>
<reference evidence="3" key="1">
    <citation type="submission" date="2020-07" db="EMBL/GenBank/DDBJ databases">
        <authorList>
            <person name="Nazaruddin N."/>
        </authorList>
    </citation>
    <scope>NUCLEOTIDE SEQUENCE</scope>
</reference>
<dbReference type="Pfam" id="PF00096">
    <property type="entry name" value="zf-C2H2"/>
    <property type="match status" value="1"/>
</dbReference>
<dbReference type="AlphaFoldDB" id="A0A6V7H3B4"/>
<evidence type="ECO:0000313" key="3">
    <source>
        <dbReference type="EMBL" id="CAD1471656.1"/>
    </source>
</evidence>
<dbReference type="SMART" id="SM00355">
    <property type="entry name" value="ZnF_C2H2"/>
    <property type="match status" value="2"/>
</dbReference>
<dbReference type="EMBL" id="CAJDYZ010004617">
    <property type="protein sequence ID" value="CAD1471656.1"/>
    <property type="molecule type" value="Genomic_DNA"/>
</dbReference>
<evidence type="ECO:0000313" key="4">
    <source>
        <dbReference type="Proteomes" id="UP000752696"/>
    </source>
</evidence>
<dbReference type="Gene3D" id="3.30.160.60">
    <property type="entry name" value="Classic Zinc Finger"/>
    <property type="match status" value="1"/>
</dbReference>
<name>A0A6V7H3B4_9HYME</name>
<dbReference type="OrthoDB" id="3437960at2759"/>
<proteinExistence type="predicted"/>
<dbReference type="InterPro" id="IPR013087">
    <property type="entry name" value="Znf_C2H2_type"/>
</dbReference>
<sequence length="123" mass="14870">MRQNFVHVSVLPQHHAYEVQPAQPSEERTRLRDQDLKRPNFRTDRIDFWLHRSTRTTNKPRRMYPCGKCQKVYSNASSLYRHLKLECGMLPQFHCPYCRFSSKRKFNLDSHVAHRHSKLLNNY</sequence>
<protein>
    <recommendedName>
        <fullName evidence="2">C2H2-type domain-containing protein</fullName>
    </recommendedName>
</protein>
<feature type="domain" description="C2H2-type" evidence="2">
    <location>
        <begin position="64"/>
        <end position="91"/>
    </location>
</feature>
<keyword evidence="1" id="KW-0863">Zinc-finger</keyword>
<dbReference type="PROSITE" id="PS50157">
    <property type="entry name" value="ZINC_FINGER_C2H2_2"/>
    <property type="match status" value="1"/>
</dbReference>
<comment type="caution">
    <text evidence="3">The sequence shown here is derived from an EMBL/GenBank/DDBJ whole genome shotgun (WGS) entry which is preliminary data.</text>
</comment>
<keyword evidence="1" id="KW-0479">Metal-binding</keyword>
<organism evidence="3 4">
    <name type="scientific">Heterotrigona itama</name>
    <dbReference type="NCBI Taxonomy" id="395501"/>
    <lineage>
        <taxon>Eukaryota</taxon>
        <taxon>Metazoa</taxon>
        <taxon>Ecdysozoa</taxon>
        <taxon>Arthropoda</taxon>
        <taxon>Hexapoda</taxon>
        <taxon>Insecta</taxon>
        <taxon>Pterygota</taxon>
        <taxon>Neoptera</taxon>
        <taxon>Endopterygota</taxon>
        <taxon>Hymenoptera</taxon>
        <taxon>Apocrita</taxon>
        <taxon>Aculeata</taxon>
        <taxon>Apoidea</taxon>
        <taxon>Anthophila</taxon>
        <taxon>Apidae</taxon>
        <taxon>Heterotrigona</taxon>
    </lineage>
</organism>
<dbReference type="GO" id="GO:0008270">
    <property type="term" value="F:zinc ion binding"/>
    <property type="evidence" value="ECO:0007669"/>
    <property type="project" value="UniProtKB-KW"/>
</dbReference>
<keyword evidence="4" id="KW-1185">Reference proteome</keyword>
<keyword evidence="1" id="KW-0862">Zinc</keyword>
<accession>A0A6V7H3B4</accession>